<evidence type="ECO:0000256" key="1">
    <source>
        <dbReference type="SAM" id="MobiDB-lite"/>
    </source>
</evidence>
<evidence type="ECO:0000313" key="3">
    <source>
        <dbReference type="Proteomes" id="UP001175226"/>
    </source>
</evidence>
<proteinExistence type="predicted"/>
<feature type="compositionally biased region" description="Basic and acidic residues" evidence="1">
    <location>
        <begin position="188"/>
        <end position="203"/>
    </location>
</feature>
<keyword evidence="3" id="KW-1185">Reference proteome</keyword>
<comment type="caution">
    <text evidence="2">The sequence shown here is derived from an EMBL/GenBank/DDBJ whole genome shotgun (WGS) entry which is preliminary data.</text>
</comment>
<dbReference type="EMBL" id="JAUEPT010000017">
    <property type="protein sequence ID" value="KAK0445064.1"/>
    <property type="molecule type" value="Genomic_DNA"/>
</dbReference>
<dbReference type="Proteomes" id="UP001175226">
    <property type="component" value="Unassembled WGS sequence"/>
</dbReference>
<feature type="region of interest" description="Disordered" evidence="1">
    <location>
        <begin position="160"/>
        <end position="213"/>
    </location>
</feature>
<protein>
    <submittedName>
        <fullName evidence="2">Uncharacterized protein</fullName>
    </submittedName>
</protein>
<reference evidence="2" key="1">
    <citation type="submission" date="2023-06" db="EMBL/GenBank/DDBJ databases">
        <authorList>
            <consortium name="Lawrence Berkeley National Laboratory"/>
            <person name="Ahrendt S."/>
            <person name="Sahu N."/>
            <person name="Indic B."/>
            <person name="Wong-Bajracharya J."/>
            <person name="Merenyi Z."/>
            <person name="Ke H.-M."/>
            <person name="Monk M."/>
            <person name="Kocsube S."/>
            <person name="Drula E."/>
            <person name="Lipzen A."/>
            <person name="Balint B."/>
            <person name="Henrissat B."/>
            <person name="Andreopoulos B."/>
            <person name="Martin F.M."/>
            <person name="Harder C.B."/>
            <person name="Rigling D."/>
            <person name="Ford K.L."/>
            <person name="Foster G.D."/>
            <person name="Pangilinan J."/>
            <person name="Papanicolaou A."/>
            <person name="Barry K."/>
            <person name="LaButti K."/>
            <person name="Viragh M."/>
            <person name="Koriabine M."/>
            <person name="Yan M."/>
            <person name="Riley R."/>
            <person name="Champramary S."/>
            <person name="Plett K.L."/>
            <person name="Tsai I.J."/>
            <person name="Slot J."/>
            <person name="Sipos G."/>
            <person name="Plett J."/>
            <person name="Nagy L.G."/>
            <person name="Grigoriev I.V."/>
        </authorList>
    </citation>
    <scope>NUCLEOTIDE SEQUENCE</scope>
    <source>
        <strain evidence="2">FPL87.14</strain>
    </source>
</reference>
<accession>A0AA39JM52</accession>
<name>A0AA39JM52_9AGAR</name>
<sequence length="228" mass="25183">MPPHHSKKMLNLPSAMAQKPVAERMQLCNSNKECHPGTVDDWKDPDDIETLSEKIKKQTQKKVDSAKLQIQRDQAKVDVAILEDTLCQEDVAQDLIANHPAGNKKHVSSARNKAGNDIDPQPGVIVPPLPSNQMSELLLNQLSQPEIAVTSTNKKIQECTSTVQQKNPHEQDLMMHTSGEESEEESDEHIPHDESGDHIDATKVGKPATKLGPKLRIKVSTYTAITNS</sequence>
<dbReference type="AlphaFoldDB" id="A0AA39JM52"/>
<evidence type="ECO:0000313" key="2">
    <source>
        <dbReference type="EMBL" id="KAK0445064.1"/>
    </source>
</evidence>
<organism evidence="2 3">
    <name type="scientific">Armillaria borealis</name>
    <dbReference type="NCBI Taxonomy" id="47425"/>
    <lineage>
        <taxon>Eukaryota</taxon>
        <taxon>Fungi</taxon>
        <taxon>Dikarya</taxon>
        <taxon>Basidiomycota</taxon>
        <taxon>Agaricomycotina</taxon>
        <taxon>Agaricomycetes</taxon>
        <taxon>Agaricomycetidae</taxon>
        <taxon>Agaricales</taxon>
        <taxon>Marasmiineae</taxon>
        <taxon>Physalacriaceae</taxon>
        <taxon>Armillaria</taxon>
    </lineage>
</organism>
<gene>
    <name evidence="2" type="ORF">EV421DRAFT_1902521</name>
</gene>